<dbReference type="GO" id="GO:0050821">
    <property type="term" value="P:protein stabilization"/>
    <property type="evidence" value="ECO:0007669"/>
    <property type="project" value="TreeGrafter"/>
</dbReference>
<dbReference type="SUPFAM" id="SSF63491">
    <property type="entry name" value="BAG domain"/>
    <property type="match status" value="1"/>
</dbReference>
<dbReference type="PROSITE" id="PS01159">
    <property type="entry name" value="WW_DOMAIN_1"/>
    <property type="match status" value="1"/>
</dbReference>
<dbReference type="OrthoDB" id="333905at2759"/>
<dbReference type="PANTHER" id="PTHR12329">
    <property type="entry name" value="BCL2-ASSOCIATED ATHANOGENE"/>
    <property type="match status" value="1"/>
</dbReference>
<dbReference type="InterPro" id="IPR036020">
    <property type="entry name" value="WW_dom_sf"/>
</dbReference>
<dbReference type="GO" id="GO:0016020">
    <property type="term" value="C:membrane"/>
    <property type="evidence" value="ECO:0007669"/>
    <property type="project" value="TreeGrafter"/>
</dbReference>
<dbReference type="AlphaFoldDB" id="A0A401PJV6"/>
<dbReference type="EMBL" id="BFAA01000640">
    <property type="protein sequence ID" value="GCB73424.1"/>
    <property type="molecule type" value="Genomic_DNA"/>
</dbReference>
<feature type="region of interest" description="Disordered" evidence="2">
    <location>
        <begin position="39"/>
        <end position="214"/>
    </location>
</feature>
<comment type="caution">
    <text evidence="5">The sequence shown here is derived from an EMBL/GenBank/DDBJ whole genome shotgun (WGS) entry which is preliminary data.</text>
</comment>
<dbReference type="Gene3D" id="2.20.70.10">
    <property type="match status" value="1"/>
</dbReference>
<dbReference type="GO" id="GO:0005634">
    <property type="term" value="C:nucleus"/>
    <property type="evidence" value="ECO:0007669"/>
    <property type="project" value="TreeGrafter"/>
</dbReference>
<evidence type="ECO:0000313" key="5">
    <source>
        <dbReference type="EMBL" id="GCB73424.1"/>
    </source>
</evidence>
<feature type="domain" description="WW" evidence="3">
    <location>
        <begin position="22"/>
        <end position="56"/>
    </location>
</feature>
<dbReference type="CDD" id="cd00201">
    <property type="entry name" value="WW"/>
    <property type="match status" value="1"/>
</dbReference>
<dbReference type="PANTHER" id="PTHR12329:SF5">
    <property type="entry name" value="STARVIN, ISOFORM E"/>
    <property type="match status" value="1"/>
</dbReference>
<dbReference type="InterPro" id="IPR039773">
    <property type="entry name" value="BAG_chaperone_regulator"/>
</dbReference>
<dbReference type="Proteomes" id="UP000288216">
    <property type="component" value="Unassembled WGS sequence"/>
</dbReference>
<feature type="region of interest" description="Disordered" evidence="2">
    <location>
        <begin position="519"/>
        <end position="590"/>
    </location>
</feature>
<dbReference type="STRING" id="75743.A0A401PJV6"/>
<feature type="compositionally biased region" description="Polar residues" evidence="2">
    <location>
        <begin position="376"/>
        <end position="385"/>
    </location>
</feature>
<feature type="compositionally biased region" description="Polar residues" evidence="2">
    <location>
        <begin position="332"/>
        <end position="342"/>
    </location>
</feature>
<dbReference type="Pfam" id="PF02179">
    <property type="entry name" value="BAG"/>
    <property type="match status" value="1"/>
</dbReference>
<dbReference type="InterPro" id="IPR003103">
    <property type="entry name" value="BAG_domain"/>
</dbReference>
<organism evidence="5 6">
    <name type="scientific">Scyliorhinus torazame</name>
    <name type="common">Cloudy catshark</name>
    <name type="synonym">Catulus torazame</name>
    <dbReference type="NCBI Taxonomy" id="75743"/>
    <lineage>
        <taxon>Eukaryota</taxon>
        <taxon>Metazoa</taxon>
        <taxon>Chordata</taxon>
        <taxon>Craniata</taxon>
        <taxon>Vertebrata</taxon>
        <taxon>Chondrichthyes</taxon>
        <taxon>Elasmobranchii</taxon>
        <taxon>Galeomorphii</taxon>
        <taxon>Galeoidea</taxon>
        <taxon>Carcharhiniformes</taxon>
        <taxon>Scyliorhinidae</taxon>
        <taxon>Scyliorhinus</taxon>
    </lineage>
</organism>
<feature type="compositionally biased region" description="Basic and acidic residues" evidence="2">
    <location>
        <begin position="561"/>
        <end position="576"/>
    </location>
</feature>
<evidence type="ECO:0000256" key="1">
    <source>
        <dbReference type="ARBA" id="ARBA00023186"/>
    </source>
</evidence>
<protein>
    <recommendedName>
        <fullName evidence="7">BAG family molecular chaperone regulator 3</fullName>
    </recommendedName>
</protein>
<proteinExistence type="predicted"/>
<feature type="region of interest" description="Disordered" evidence="2">
    <location>
        <begin position="325"/>
        <end position="439"/>
    </location>
</feature>
<dbReference type="GO" id="GO:0051087">
    <property type="term" value="F:protein-folding chaperone binding"/>
    <property type="evidence" value="ECO:0007669"/>
    <property type="project" value="InterPro"/>
</dbReference>
<evidence type="ECO:0000313" key="6">
    <source>
        <dbReference type="Proteomes" id="UP000288216"/>
    </source>
</evidence>
<accession>A0A401PJV6</accession>
<dbReference type="PROSITE" id="PS51035">
    <property type="entry name" value="BAG"/>
    <property type="match status" value="1"/>
</dbReference>
<dbReference type="PROSITE" id="PS50020">
    <property type="entry name" value="WW_DOMAIN_2"/>
    <property type="match status" value="1"/>
</dbReference>
<name>A0A401PJV6_SCYTO</name>
<dbReference type="GO" id="GO:0005829">
    <property type="term" value="C:cytosol"/>
    <property type="evidence" value="ECO:0007669"/>
    <property type="project" value="TreeGrafter"/>
</dbReference>
<dbReference type="InterPro" id="IPR036533">
    <property type="entry name" value="BAG_dom_sf"/>
</dbReference>
<evidence type="ECO:0000259" key="4">
    <source>
        <dbReference type="PROSITE" id="PS51035"/>
    </source>
</evidence>
<reference evidence="5 6" key="1">
    <citation type="journal article" date="2018" name="Nat. Ecol. Evol.">
        <title>Shark genomes provide insights into elasmobranch evolution and the origin of vertebrates.</title>
        <authorList>
            <person name="Hara Y"/>
            <person name="Yamaguchi K"/>
            <person name="Onimaru K"/>
            <person name="Kadota M"/>
            <person name="Koyanagi M"/>
            <person name="Keeley SD"/>
            <person name="Tatsumi K"/>
            <person name="Tanaka K"/>
            <person name="Motone F"/>
            <person name="Kageyama Y"/>
            <person name="Nozu R"/>
            <person name="Adachi N"/>
            <person name="Nishimura O"/>
            <person name="Nakagawa R"/>
            <person name="Tanegashima C"/>
            <person name="Kiyatake I"/>
            <person name="Matsumoto R"/>
            <person name="Murakumo K"/>
            <person name="Nishida K"/>
            <person name="Terakita A"/>
            <person name="Kuratani S"/>
            <person name="Sato K"/>
            <person name="Hyodo S Kuraku.S."/>
        </authorList>
    </citation>
    <scope>NUCLEOTIDE SEQUENCE [LARGE SCALE GENOMIC DNA]</scope>
</reference>
<dbReference type="Gene3D" id="1.20.58.120">
    <property type="entry name" value="BAG domain"/>
    <property type="match status" value="1"/>
</dbReference>
<evidence type="ECO:0000259" key="3">
    <source>
        <dbReference type="PROSITE" id="PS50020"/>
    </source>
</evidence>
<dbReference type="GO" id="GO:0000774">
    <property type="term" value="F:adenyl-nucleotide exchange factor activity"/>
    <property type="evidence" value="ECO:0007669"/>
    <property type="project" value="TreeGrafter"/>
</dbReference>
<keyword evidence="1" id="KW-0143">Chaperone</keyword>
<feature type="domain" description="BAG" evidence="4">
    <location>
        <begin position="444"/>
        <end position="521"/>
    </location>
</feature>
<keyword evidence="6" id="KW-1185">Reference proteome</keyword>
<dbReference type="SUPFAM" id="SSF51045">
    <property type="entry name" value="WW domain"/>
    <property type="match status" value="1"/>
</dbReference>
<evidence type="ECO:0008006" key="7">
    <source>
        <dbReference type="Google" id="ProtNLM"/>
    </source>
</evidence>
<evidence type="ECO:0000256" key="2">
    <source>
        <dbReference type="SAM" id="MobiDB-lite"/>
    </source>
</evidence>
<dbReference type="InterPro" id="IPR001202">
    <property type="entry name" value="WW_dom"/>
</dbReference>
<gene>
    <name evidence="5" type="ORF">scyTo_0002536</name>
</gene>
<feature type="compositionally biased region" description="Polar residues" evidence="2">
    <location>
        <begin position="188"/>
        <end position="214"/>
    </location>
</feature>
<feature type="region of interest" description="Disordered" evidence="2">
    <location>
        <begin position="1"/>
        <end position="27"/>
    </location>
</feature>
<feature type="compositionally biased region" description="Basic and acidic residues" evidence="2">
    <location>
        <begin position="54"/>
        <end position="63"/>
    </location>
</feature>
<feature type="compositionally biased region" description="Low complexity" evidence="2">
    <location>
        <begin position="169"/>
        <end position="187"/>
    </location>
</feature>
<dbReference type="Pfam" id="PF00397">
    <property type="entry name" value="WW"/>
    <property type="match status" value="1"/>
</dbReference>
<dbReference type="SMART" id="SM00264">
    <property type="entry name" value="BAG"/>
    <property type="match status" value="1"/>
</dbReference>
<dbReference type="SMART" id="SM00456">
    <property type="entry name" value="WW"/>
    <property type="match status" value="1"/>
</dbReference>
<sequence length="590" mass="65647">MAQFTVPGFAMKNSPSQAVSSDALPPGWEIKIDPQTGWPFFVDHNSRTTTWSDPRMELQKERQSFSNGPPPSGYHQSSQDIPKQRHGKEFGSTGPQLRPGYIPIPIIHEGAPDHYQQKLHYSPQQPDLQRLKTEVRAHSPVRSQSPSRLSARAESPAGSPFEATQADKQSGQTSTAAASQAPGSQGSENSQFQTSPQTFLSQQHGRSSLGSSQLPSGYISIPVIHEGKGVKPSQQVCHPAHQTQQPNQQTQASVQQYPTQQMHRPVQQAEYPIQQAQYPTQQAYQPGSHVHYPFHPTECTVQQQPIAYKISPEDWGTNRARVQSPVRMAQKGASSRESSPARVTSHARPQSPIRTSVDRPQVAQQRTQHQEAPRMQQESKANSLGSERPAAYIPVQVTRQQPHKPQTKIERKTPPPAKSNTQQEEGVVPEKKPTANEEAQAHPGLVKVEKILQKVYRLEEDVSLFEGRGTDKHYLVMEELLTKELLALDSVDPEGRDDVRQARRDGVKKVQNLLEQLEQRASMGPDAKSFPEPQPGITEKSAQMDYMEGDKKCTNANATESKMETDQSEVNPRKPGDACNIKDISDKNEH</sequence>
<dbReference type="OMA" id="QKGEPSM"/>